<evidence type="ECO:0000259" key="12">
    <source>
        <dbReference type="Pfam" id="PF13796"/>
    </source>
</evidence>
<dbReference type="SUPFAM" id="SSF55874">
    <property type="entry name" value="ATPase domain of HSP90 chaperone/DNA topoisomerase II/histidine kinase"/>
    <property type="match status" value="1"/>
</dbReference>
<feature type="transmembrane region" description="Helical" evidence="10">
    <location>
        <begin position="317"/>
        <end position="338"/>
    </location>
</feature>
<dbReference type="CDD" id="cd16917">
    <property type="entry name" value="HATPase_UhpB-NarQ-NarX-like"/>
    <property type="match status" value="1"/>
</dbReference>
<comment type="catalytic activity">
    <reaction evidence="1">
        <text>ATP + protein L-histidine = ADP + protein N-phospho-L-histidine.</text>
        <dbReference type="EC" id="2.7.13.3"/>
    </reaction>
</comment>
<feature type="region of interest" description="Disordered" evidence="9">
    <location>
        <begin position="63"/>
        <end position="100"/>
    </location>
</feature>
<keyword evidence="6" id="KW-0418">Kinase</keyword>
<dbReference type="PANTHER" id="PTHR24421">
    <property type="entry name" value="NITRATE/NITRITE SENSOR PROTEIN NARX-RELATED"/>
    <property type="match status" value="1"/>
</dbReference>
<sequence length="726" mass="76034">MSEKTPEQPQEEPNGSIPAEAQHHGDTSGPPAAQHQSADAPLATEAGQFRIAPLDLDVPFAVPPAQHAWSDTAAGSPTADQNRQTPAPHDPIGHTREYPQTQVFGAPAQTGETRENTVHDAFAQPGAAADHGDPRPTAQYPQTQVYSTHAQTYRSAPPPAELPVHQTDRHPQLGLDQPQQGSRYPHHSHPIAGPQGPGPDAGQPMSGAHPAAPGTYQGATVQGRGGQTSAAPGPVAQAPGAHAPATHAPVAQTPSAHAPATHAPMPVRQQPARPPRRRKPRPEPLTMVPVTGPMPLTTDDVTEIPPEGPIDWPKRPIGAVGVANLFLSAVLAIVWAWIPLGLLVTGISGIFALGLGVLALIAWVIVQQVANVAERYRAELVYGDRIPVPTIPRSTRESGFTRFLHNQWLLVSSAPFWRSTAHHFIKITLGFVIVGGTVVGMCGGILGIFSAINPDGIPGLFIGAGDSGLGRIGVAIGSLIILASSAAILWFAPYLDRALDRSLLPPPRTAALQAEVTELDRARMAGIDAAAAERLRIERDLHDGAQPRLVALTMTLGLAKSKIDTDPERAKELVAEAHAEAKGIVTELRQLARGIHPAVLTDRGLDAAVSALAGRSPIPVEVDVRLDGRIEREAEAVAYFVVAECLTNIAKHSGATAAKVLIAPTEAGVQIVVTDNGHGGARIDRSGRHTGIAGLVDRVEAARGTLNLTSPAGGPTTIVVEVPCAS</sequence>
<evidence type="ECO:0000259" key="11">
    <source>
        <dbReference type="Pfam" id="PF07730"/>
    </source>
</evidence>
<protein>
    <recommendedName>
        <fullName evidence="2">histidine kinase</fullName>
        <ecNumber evidence="2">2.7.13.3</ecNumber>
    </recommendedName>
</protein>
<keyword evidence="10" id="KW-0812">Transmembrane</keyword>
<evidence type="ECO:0000256" key="10">
    <source>
        <dbReference type="SAM" id="Phobius"/>
    </source>
</evidence>
<gene>
    <name evidence="13" type="ORF">NCCP602_01740</name>
</gene>
<dbReference type="EC" id="2.7.13.3" evidence="2"/>
<feature type="compositionally biased region" description="Polar residues" evidence="9">
    <location>
        <begin position="73"/>
        <end position="85"/>
    </location>
</feature>
<evidence type="ECO:0000313" key="13">
    <source>
        <dbReference type="EMBL" id="GAA0034213.1"/>
    </source>
</evidence>
<organism evidence="13 14">
    <name type="scientific">Brevibacterium metallidurans</name>
    <dbReference type="NCBI Taxonomy" id="1482676"/>
    <lineage>
        <taxon>Bacteria</taxon>
        <taxon>Bacillati</taxon>
        <taxon>Actinomycetota</taxon>
        <taxon>Actinomycetes</taxon>
        <taxon>Micrococcales</taxon>
        <taxon>Brevibacteriaceae</taxon>
        <taxon>Brevibacterium</taxon>
    </lineage>
</organism>
<feature type="transmembrane region" description="Helical" evidence="10">
    <location>
        <begin position="472"/>
        <end position="492"/>
    </location>
</feature>
<reference evidence="13 14" key="1">
    <citation type="submission" date="2024-01" db="EMBL/GenBank/DDBJ databases">
        <title>Characterization of antibiotic resistant novel bacterial strains and their environmental applications.</title>
        <authorList>
            <person name="Manzoor S."/>
            <person name="Abbas S."/>
            <person name="Arshad M."/>
            <person name="Ahmed I."/>
        </authorList>
    </citation>
    <scope>NUCLEOTIDE SEQUENCE [LARGE SCALE GENOMIC DNA]</scope>
    <source>
        <strain evidence="13 14">NCCP-602</strain>
    </source>
</reference>
<keyword evidence="7" id="KW-0067">ATP-binding</keyword>
<dbReference type="RefSeq" id="WP_339391217.1">
    <property type="nucleotide sequence ID" value="NZ_BAAAAF010000001.1"/>
</dbReference>
<dbReference type="Pfam" id="PF07730">
    <property type="entry name" value="HisKA_3"/>
    <property type="match status" value="1"/>
</dbReference>
<evidence type="ECO:0000256" key="5">
    <source>
        <dbReference type="ARBA" id="ARBA00022741"/>
    </source>
</evidence>
<name>A0ABN0SII9_9MICO</name>
<evidence type="ECO:0000256" key="4">
    <source>
        <dbReference type="ARBA" id="ARBA00022679"/>
    </source>
</evidence>
<evidence type="ECO:0000256" key="7">
    <source>
        <dbReference type="ARBA" id="ARBA00022840"/>
    </source>
</evidence>
<keyword evidence="4" id="KW-0808">Transferase</keyword>
<keyword evidence="3" id="KW-0597">Phosphoprotein</keyword>
<dbReference type="Gene3D" id="1.20.5.1930">
    <property type="match status" value="1"/>
</dbReference>
<keyword evidence="10" id="KW-0472">Membrane</keyword>
<feature type="region of interest" description="Disordered" evidence="9">
    <location>
        <begin position="1"/>
        <end position="46"/>
    </location>
</feature>
<feature type="compositionally biased region" description="Low complexity" evidence="9">
    <location>
        <begin position="230"/>
        <end position="271"/>
    </location>
</feature>
<dbReference type="InterPro" id="IPR011712">
    <property type="entry name" value="Sig_transdc_His_kin_sub3_dim/P"/>
</dbReference>
<dbReference type="Gene3D" id="3.30.565.10">
    <property type="entry name" value="Histidine kinase-like ATPase, C-terminal domain"/>
    <property type="match status" value="1"/>
</dbReference>
<proteinExistence type="predicted"/>
<evidence type="ECO:0000256" key="2">
    <source>
        <dbReference type="ARBA" id="ARBA00012438"/>
    </source>
</evidence>
<keyword evidence="10" id="KW-1133">Transmembrane helix</keyword>
<evidence type="ECO:0000256" key="9">
    <source>
        <dbReference type="SAM" id="MobiDB-lite"/>
    </source>
</evidence>
<evidence type="ECO:0000256" key="8">
    <source>
        <dbReference type="ARBA" id="ARBA00023012"/>
    </source>
</evidence>
<comment type="caution">
    <text evidence="13">The sequence shown here is derived from an EMBL/GenBank/DDBJ whole genome shotgun (WGS) entry which is preliminary data.</text>
</comment>
<dbReference type="Pfam" id="PF13796">
    <property type="entry name" value="Sensor"/>
    <property type="match status" value="1"/>
</dbReference>
<evidence type="ECO:0000313" key="14">
    <source>
        <dbReference type="Proteomes" id="UP001498238"/>
    </source>
</evidence>
<dbReference type="InterPro" id="IPR036890">
    <property type="entry name" value="HATPase_C_sf"/>
</dbReference>
<evidence type="ECO:0000256" key="3">
    <source>
        <dbReference type="ARBA" id="ARBA00022553"/>
    </source>
</evidence>
<dbReference type="PANTHER" id="PTHR24421:SF10">
    <property type="entry name" value="NITRATE_NITRITE SENSOR PROTEIN NARQ"/>
    <property type="match status" value="1"/>
</dbReference>
<feature type="domain" description="Putative sensor" evidence="12">
    <location>
        <begin position="326"/>
        <end position="504"/>
    </location>
</feature>
<feature type="compositionally biased region" description="Low complexity" evidence="9">
    <location>
        <begin position="192"/>
        <end position="204"/>
    </location>
</feature>
<feature type="transmembrane region" description="Helical" evidence="10">
    <location>
        <begin position="344"/>
        <end position="366"/>
    </location>
</feature>
<keyword evidence="5" id="KW-0547">Nucleotide-binding</keyword>
<dbReference type="InterPro" id="IPR025828">
    <property type="entry name" value="Put_sensor_dom"/>
</dbReference>
<dbReference type="EMBL" id="BAAAAF010000001">
    <property type="protein sequence ID" value="GAA0034213.1"/>
    <property type="molecule type" value="Genomic_DNA"/>
</dbReference>
<feature type="compositionally biased region" description="Polar residues" evidence="9">
    <location>
        <begin position="139"/>
        <end position="154"/>
    </location>
</feature>
<keyword evidence="8" id="KW-0902">Two-component regulatory system</keyword>
<keyword evidence="14" id="KW-1185">Reference proteome</keyword>
<accession>A0ABN0SII9</accession>
<feature type="region of interest" description="Disordered" evidence="9">
    <location>
        <begin position="120"/>
        <end position="297"/>
    </location>
</feature>
<feature type="domain" description="Signal transduction histidine kinase subgroup 3 dimerisation and phosphoacceptor" evidence="11">
    <location>
        <begin position="533"/>
        <end position="600"/>
    </location>
</feature>
<evidence type="ECO:0000256" key="1">
    <source>
        <dbReference type="ARBA" id="ARBA00000085"/>
    </source>
</evidence>
<dbReference type="Proteomes" id="UP001498238">
    <property type="component" value="Unassembled WGS sequence"/>
</dbReference>
<feature type="transmembrane region" description="Helical" evidence="10">
    <location>
        <begin position="427"/>
        <end position="452"/>
    </location>
</feature>
<evidence type="ECO:0000256" key="6">
    <source>
        <dbReference type="ARBA" id="ARBA00022777"/>
    </source>
</evidence>
<dbReference type="InterPro" id="IPR050482">
    <property type="entry name" value="Sensor_HK_TwoCompSys"/>
</dbReference>